<sequence>MCRVCLTETLPALSLPFVLMRSSKPSEEQLQVQSQDPHISHHVPPSERVRGQNSSRPSLGTRRSSSLLPCPSPLTPISDMTGVPSEDC</sequence>
<gene>
    <name evidence="2" type="ORF">VZT92_003559</name>
</gene>
<proteinExistence type="predicted"/>
<reference evidence="2 3" key="1">
    <citation type="journal article" date="2024" name="Genome Biol. Evol.">
        <title>Chromosome-level genome assembly of the viviparous eelpout Zoarces viviparus.</title>
        <authorList>
            <person name="Fuhrmann N."/>
            <person name="Brasseur M.V."/>
            <person name="Bakowski C.E."/>
            <person name="Podsiadlowski L."/>
            <person name="Prost S."/>
            <person name="Krehenwinkel H."/>
            <person name="Mayer C."/>
        </authorList>
    </citation>
    <scope>NUCLEOTIDE SEQUENCE [LARGE SCALE GENOMIC DNA]</scope>
    <source>
        <strain evidence="2">NO-MEL_2022_Ind0_liver</strain>
    </source>
</reference>
<dbReference type="Proteomes" id="UP001488805">
    <property type="component" value="Unassembled WGS sequence"/>
</dbReference>
<dbReference type="AlphaFoldDB" id="A0AAW1FUI9"/>
<organism evidence="2 3">
    <name type="scientific">Zoarces viviparus</name>
    <name type="common">Viviparous eelpout</name>
    <name type="synonym">Blennius viviparus</name>
    <dbReference type="NCBI Taxonomy" id="48416"/>
    <lineage>
        <taxon>Eukaryota</taxon>
        <taxon>Metazoa</taxon>
        <taxon>Chordata</taxon>
        <taxon>Craniata</taxon>
        <taxon>Vertebrata</taxon>
        <taxon>Euteleostomi</taxon>
        <taxon>Actinopterygii</taxon>
        <taxon>Neopterygii</taxon>
        <taxon>Teleostei</taxon>
        <taxon>Neoteleostei</taxon>
        <taxon>Acanthomorphata</taxon>
        <taxon>Eupercaria</taxon>
        <taxon>Perciformes</taxon>
        <taxon>Cottioidei</taxon>
        <taxon>Zoarcales</taxon>
        <taxon>Zoarcidae</taxon>
        <taxon>Zoarcinae</taxon>
        <taxon>Zoarces</taxon>
    </lineage>
</organism>
<evidence type="ECO:0000313" key="2">
    <source>
        <dbReference type="EMBL" id="KAK9538386.1"/>
    </source>
</evidence>
<keyword evidence="3" id="KW-1185">Reference proteome</keyword>
<dbReference type="EMBL" id="JBCEZU010000023">
    <property type="protein sequence ID" value="KAK9538386.1"/>
    <property type="molecule type" value="Genomic_DNA"/>
</dbReference>
<protein>
    <submittedName>
        <fullName evidence="2">Uncharacterized protein</fullName>
    </submittedName>
</protein>
<feature type="compositionally biased region" description="Polar residues" evidence="1">
    <location>
        <begin position="28"/>
        <end position="37"/>
    </location>
</feature>
<evidence type="ECO:0000256" key="1">
    <source>
        <dbReference type="SAM" id="MobiDB-lite"/>
    </source>
</evidence>
<evidence type="ECO:0000313" key="3">
    <source>
        <dbReference type="Proteomes" id="UP001488805"/>
    </source>
</evidence>
<name>A0AAW1FUI9_ZOAVI</name>
<comment type="caution">
    <text evidence="2">The sequence shown here is derived from an EMBL/GenBank/DDBJ whole genome shotgun (WGS) entry which is preliminary data.</text>
</comment>
<feature type="region of interest" description="Disordered" evidence="1">
    <location>
        <begin position="24"/>
        <end position="88"/>
    </location>
</feature>
<accession>A0AAW1FUI9</accession>
<feature type="compositionally biased region" description="Polar residues" evidence="1">
    <location>
        <begin position="51"/>
        <end position="63"/>
    </location>
</feature>